<dbReference type="AlphaFoldDB" id="A0A2T9Y0E9"/>
<evidence type="ECO:0000313" key="2">
    <source>
        <dbReference type="Proteomes" id="UP000245699"/>
    </source>
</evidence>
<name>A0A2T9Y0E9_9FUNG</name>
<protein>
    <recommendedName>
        <fullName evidence="3">Endonuclease/exonuclease/phosphatase domain-containing protein</fullName>
    </recommendedName>
</protein>
<dbReference type="InterPro" id="IPR036691">
    <property type="entry name" value="Endo/exonu/phosph_ase_sf"/>
</dbReference>
<evidence type="ECO:0008006" key="3">
    <source>
        <dbReference type="Google" id="ProtNLM"/>
    </source>
</evidence>
<evidence type="ECO:0000313" key="1">
    <source>
        <dbReference type="EMBL" id="PVU85811.1"/>
    </source>
</evidence>
<organism evidence="1 2">
    <name type="scientific">Furculomyces boomerangus</name>
    <dbReference type="NCBI Taxonomy" id="61424"/>
    <lineage>
        <taxon>Eukaryota</taxon>
        <taxon>Fungi</taxon>
        <taxon>Fungi incertae sedis</taxon>
        <taxon>Zoopagomycota</taxon>
        <taxon>Kickxellomycotina</taxon>
        <taxon>Harpellomycetes</taxon>
        <taxon>Harpellales</taxon>
        <taxon>Harpellaceae</taxon>
        <taxon>Furculomyces</taxon>
    </lineage>
</organism>
<sequence>MTTVKTLRIGFWNVQGLSPSKWDTVIQQFDQNKYDLIFTAETWFIDHQYHIQHPNFVISSHRFPRPIIGHEQSGLMLLASTELKSNINSAQSTSYTITLSVFGKTIFGAYFPPTLSP</sequence>
<proteinExistence type="predicted"/>
<reference evidence="1 2" key="1">
    <citation type="journal article" date="2018" name="MBio">
        <title>Comparative Genomics Reveals the Core Gene Toolbox for the Fungus-Insect Symbiosis.</title>
        <authorList>
            <person name="Wang Y."/>
            <person name="Stata M."/>
            <person name="Wang W."/>
            <person name="Stajich J.E."/>
            <person name="White M.M."/>
            <person name="Moncalvo J.M."/>
        </authorList>
    </citation>
    <scope>NUCLEOTIDE SEQUENCE [LARGE SCALE GENOMIC DNA]</scope>
    <source>
        <strain evidence="1 2">AUS-77-4</strain>
    </source>
</reference>
<dbReference type="Proteomes" id="UP000245699">
    <property type="component" value="Unassembled WGS sequence"/>
</dbReference>
<feature type="non-terminal residue" evidence="1">
    <location>
        <position position="117"/>
    </location>
</feature>
<dbReference type="OrthoDB" id="5598740at2759"/>
<accession>A0A2T9Y0E9</accession>
<dbReference type="SUPFAM" id="SSF56219">
    <property type="entry name" value="DNase I-like"/>
    <property type="match status" value="1"/>
</dbReference>
<dbReference type="Gene3D" id="3.60.10.10">
    <property type="entry name" value="Endonuclease/exonuclease/phosphatase"/>
    <property type="match status" value="1"/>
</dbReference>
<comment type="caution">
    <text evidence="1">The sequence shown here is derived from an EMBL/GenBank/DDBJ whole genome shotgun (WGS) entry which is preliminary data.</text>
</comment>
<dbReference type="EMBL" id="MBFT01001026">
    <property type="protein sequence ID" value="PVU85811.1"/>
    <property type="molecule type" value="Genomic_DNA"/>
</dbReference>
<keyword evidence="2" id="KW-1185">Reference proteome</keyword>
<gene>
    <name evidence="1" type="ORF">BB559_006808</name>
</gene>
<dbReference type="STRING" id="61424.A0A2T9Y0E9"/>